<accession>A0A9D4I3D9</accession>
<dbReference type="EMBL" id="JAIWYP010000011">
    <property type="protein sequence ID" value="KAH3742222.1"/>
    <property type="molecule type" value="Genomic_DNA"/>
</dbReference>
<gene>
    <name evidence="1" type="ORF">DPMN_048959</name>
</gene>
<dbReference type="AlphaFoldDB" id="A0A9D4I3D9"/>
<keyword evidence="2" id="KW-1185">Reference proteome</keyword>
<protein>
    <submittedName>
        <fullName evidence="1">Uncharacterized protein</fullName>
    </submittedName>
</protein>
<dbReference type="Proteomes" id="UP000828390">
    <property type="component" value="Unassembled WGS sequence"/>
</dbReference>
<evidence type="ECO:0000313" key="2">
    <source>
        <dbReference type="Proteomes" id="UP000828390"/>
    </source>
</evidence>
<reference evidence="1" key="2">
    <citation type="submission" date="2020-11" db="EMBL/GenBank/DDBJ databases">
        <authorList>
            <person name="McCartney M.A."/>
            <person name="Auch B."/>
            <person name="Kono T."/>
            <person name="Mallez S."/>
            <person name="Becker A."/>
            <person name="Gohl D.M."/>
            <person name="Silverstein K.A.T."/>
            <person name="Koren S."/>
            <person name="Bechman K.B."/>
            <person name="Herman A."/>
            <person name="Abrahante J.E."/>
            <person name="Garbe J."/>
        </authorList>
    </citation>
    <scope>NUCLEOTIDE SEQUENCE</scope>
    <source>
        <strain evidence="1">Duluth1</strain>
        <tissue evidence="1">Whole animal</tissue>
    </source>
</reference>
<sequence>MSQIYPLCRQVQQHPGSQHTLSAGKYISTQVPNIASLQTSIAAHRFPVYLPSRQV</sequence>
<proteinExistence type="predicted"/>
<name>A0A9D4I3D9_DREPO</name>
<reference evidence="1" key="1">
    <citation type="journal article" date="2019" name="bioRxiv">
        <title>The Genome of the Zebra Mussel, Dreissena polymorpha: A Resource for Invasive Species Research.</title>
        <authorList>
            <person name="McCartney M.A."/>
            <person name="Auch B."/>
            <person name="Kono T."/>
            <person name="Mallez S."/>
            <person name="Zhang Y."/>
            <person name="Obille A."/>
            <person name="Becker A."/>
            <person name="Abrahante J.E."/>
            <person name="Garbe J."/>
            <person name="Badalamenti J.P."/>
            <person name="Herman A."/>
            <person name="Mangelson H."/>
            <person name="Liachko I."/>
            <person name="Sullivan S."/>
            <person name="Sone E.D."/>
            <person name="Koren S."/>
            <person name="Silverstein K.A.T."/>
            <person name="Beckman K.B."/>
            <person name="Gohl D.M."/>
        </authorList>
    </citation>
    <scope>NUCLEOTIDE SEQUENCE</scope>
    <source>
        <strain evidence="1">Duluth1</strain>
        <tissue evidence="1">Whole animal</tissue>
    </source>
</reference>
<comment type="caution">
    <text evidence="1">The sequence shown here is derived from an EMBL/GenBank/DDBJ whole genome shotgun (WGS) entry which is preliminary data.</text>
</comment>
<evidence type="ECO:0000313" key="1">
    <source>
        <dbReference type="EMBL" id="KAH3742222.1"/>
    </source>
</evidence>
<organism evidence="1 2">
    <name type="scientific">Dreissena polymorpha</name>
    <name type="common">Zebra mussel</name>
    <name type="synonym">Mytilus polymorpha</name>
    <dbReference type="NCBI Taxonomy" id="45954"/>
    <lineage>
        <taxon>Eukaryota</taxon>
        <taxon>Metazoa</taxon>
        <taxon>Spiralia</taxon>
        <taxon>Lophotrochozoa</taxon>
        <taxon>Mollusca</taxon>
        <taxon>Bivalvia</taxon>
        <taxon>Autobranchia</taxon>
        <taxon>Heteroconchia</taxon>
        <taxon>Euheterodonta</taxon>
        <taxon>Imparidentia</taxon>
        <taxon>Neoheterodontei</taxon>
        <taxon>Myida</taxon>
        <taxon>Dreissenoidea</taxon>
        <taxon>Dreissenidae</taxon>
        <taxon>Dreissena</taxon>
    </lineage>
</organism>